<dbReference type="Proteomes" id="UP000307808">
    <property type="component" value="Unassembled WGS sequence"/>
</dbReference>
<feature type="transmembrane region" description="Helical" evidence="11">
    <location>
        <begin position="89"/>
        <end position="108"/>
    </location>
</feature>
<comment type="caution">
    <text evidence="14">The sequence shown here is derived from an EMBL/GenBank/DDBJ whole genome shotgun (WGS) entry which is preliminary data.</text>
</comment>
<keyword evidence="6" id="KW-0805">Transcription regulation</keyword>
<keyword evidence="7 11" id="KW-0472">Membrane</keyword>
<keyword evidence="8" id="KW-0804">Transcription</keyword>
<evidence type="ECO:0000256" key="8">
    <source>
        <dbReference type="ARBA" id="ARBA00023163"/>
    </source>
</evidence>
<evidence type="ECO:0000256" key="9">
    <source>
        <dbReference type="ARBA" id="ARBA00029829"/>
    </source>
</evidence>
<keyword evidence="4 11" id="KW-0812">Transmembrane</keyword>
<dbReference type="GO" id="GO:0016989">
    <property type="term" value="F:sigma factor antagonist activity"/>
    <property type="evidence" value="ECO:0007669"/>
    <property type="project" value="TreeGrafter"/>
</dbReference>
<evidence type="ECO:0000313" key="14">
    <source>
        <dbReference type="EMBL" id="TKI63956.1"/>
    </source>
</evidence>
<dbReference type="Pfam" id="PF10099">
    <property type="entry name" value="RskA_C"/>
    <property type="match status" value="1"/>
</dbReference>
<accession>A0A4U2YR87</accession>
<dbReference type="InterPro" id="IPR051474">
    <property type="entry name" value="Anti-sigma-K/W_factor"/>
</dbReference>
<sequence length="235" mass="24735">MNDIHLLSGAYALGALGDLEEARLEGHLVQCPECTEEVRSLRETAALLAEDLATTPPPELRGAVLDEISRVRPLPPVVPQLRRRAMARLLPLLVAAAVLVVGTGVLAWRPWSSQDMAPTAVPTAAERVLQADDAVRAVVDLGEAGRATVVRSASENRAVIVTERMAAPPEGKVFQVWLQTPDDDMVPAAVMAPVPDQTVLLDGDAAEAVGAGITLEPEGGSPSPTTEPIALFDLA</sequence>
<protein>
    <recommendedName>
        <fullName evidence="10">Regulator of SigK</fullName>
    </recommendedName>
    <alternativeName>
        <fullName evidence="9">Sigma-K anti-sigma factor RskA</fullName>
    </alternativeName>
</protein>
<evidence type="ECO:0000256" key="10">
    <source>
        <dbReference type="ARBA" id="ARBA00030803"/>
    </source>
</evidence>
<evidence type="ECO:0000259" key="12">
    <source>
        <dbReference type="Pfam" id="PF10099"/>
    </source>
</evidence>
<evidence type="ECO:0000256" key="1">
    <source>
        <dbReference type="ARBA" id="ARBA00004167"/>
    </source>
</evidence>
<keyword evidence="3" id="KW-1003">Cell membrane</keyword>
<evidence type="ECO:0000256" key="4">
    <source>
        <dbReference type="ARBA" id="ARBA00022692"/>
    </source>
</evidence>
<keyword evidence="15" id="KW-1185">Reference proteome</keyword>
<dbReference type="PANTHER" id="PTHR37461">
    <property type="entry name" value="ANTI-SIGMA-K FACTOR RSKA"/>
    <property type="match status" value="1"/>
</dbReference>
<dbReference type="EMBL" id="SZPY01000001">
    <property type="protein sequence ID" value="TKI63956.1"/>
    <property type="molecule type" value="Genomic_DNA"/>
</dbReference>
<evidence type="ECO:0000256" key="7">
    <source>
        <dbReference type="ARBA" id="ARBA00023136"/>
    </source>
</evidence>
<reference evidence="14 15" key="1">
    <citation type="submission" date="2019-04" db="EMBL/GenBank/DDBJ databases">
        <authorList>
            <person name="Dong K."/>
        </authorList>
    </citation>
    <scope>NUCLEOTIDE SEQUENCE [LARGE SCALE GENOMIC DNA]</scope>
    <source>
        <strain evidence="15">dk3543</strain>
    </source>
</reference>
<dbReference type="PANTHER" id="PTHR37461:SF1">
    <property type="entry name" value="ANTI-SIGMA-K FACTOR RSKA"/>
    <property type="match status" value="1"/>
</dbReference>
<evidence type="ECO:0000256" key="6">
    <source>
        <dbReference type="ARBA" id="ARBA00023015"/>
    </source>
</evidence>
<dbReference type="GO" id="GO:0005886">
    <property type="term" value="C:plasma membrane"/>
    <property type="evidence" value="ECO:0007669"/>
    <property type="project" value="UniProtKB-SubCell"/>
</dbReference>
<evidence type="ECO:0000313" key="15">
    <source>
        <dbReference type="Proteomes" id="UP000307808"/>
    </source>
</evidence>
<gene>
    <name evidence="14" type="ORF">FC770_01895</name>
</gene>
<evidence type="ECO:0000259" key="13">
    <source>
        <dbReference type="Pfam" id="PF13490"/>
    </source>
</evidence>
<organism evidence="14 15">
    <name type="scientific">Nocardioides jishulii</name>
    <dbReference type="NCBI Taxonomy" id="2575440"/>
    <lineage>
        <taxon>Bacteria</taxon>
        <taxon>Bacillati</taxon>
        <taxon>Actinomycetota</taxon>
        <taxon>Actinomycetes</taxon>
        <taxon>Propionibacteriales</taxon>
        <taxon>Nocardioidaceae</taxon>
        <taxon>Nocardioides</taxon>
    </lineage>
</organism>
<evidence type="ECO:0000256" key="2">
    <source>
        <dbReference type="ARBA" id="ARBA00004236"/>
    </source>
</evidence>
<evidence type="ECO:0000256" key="3">
    <source>
        <dbReference type="ARBA" id="ARBA00022475"/>
    </source>
</evidence>
<proteinExistence type="predicted"/>
<dbReference type="InterPro" id="IPR027383">
    <property type="entry name" value="Znf_put"/>
</dbReference>
<dbReference type="Pfam" id="PF13490">
    <property type="entry name" value="zf-HC2"/>
    <property type="match status" value="1"/>
</dbReference>
<feature type="domain" description="Putative zinc-finger" evidence="13">
    <location>
        <begin position="3"/>
        <end position="34"/>
    </location>
</feature>
<name>A0A4U2YR87_9ACTN</name>
<dbReference type="InterPro" id="IPR041916">
    <property type="entry name" value="Anti_sigma_zinc_sf"/>
</dbReference>
<dbReference type="Gene3D" id="1.10.10.1320">
    <property type="entry name" value="Anti-sigma factor, zinc-finger domain"/>
    <property type="match status" value="1"/>
</dbReference>
<dbReference type="RefSeq" id="WP_137064420.1">
    <property type="nucleotide sequence ID" value="NZ_CP040748.1"/>
</dbReference>
<evidence type="ECO:0000256" key="11">
    <source>
        <dbReference type="SAM" id="Phobius"/>
    </source>
</evidence>
<dbReference type="InterPro" id="IPR018764">
    <property type="entry name" value="RskA_C"/>
</dbReference>
<feature type="domain" description="Anti-sigma K factor RskA C-terminal" evidence="12">
    <location>
        <begin position="93"/>
        <end position="229"/>
    </location>
</feature>
<dbReference type="GO" id="GO:0006417">
    <property type="term" value="P:regulation of translation"/>
    <property type="evidence" value="ECO:0007669"/>
    <property type="project" value="TreeGrafter"/>
</dbReference>
<evidence type="ECO:0000256" key="5">
    <source>
        <dbReference type="ARBA" id="ARBA00022989"/>
    </source>
</evidence>
<dbReference type="OrthoDB" id="153510at2"/>
<dbReference type="AlphaFoldDB" id="A0A4U2YR87"/>
<comment type="subcellular location">
    <subcellularLocation>
        <location evidence="2">Cell membrane</location>
    </subcellularLocation>
    <subcellularLocation>
        <location evidence="1">Membrane</location>
        <topology evidence="1">Single-pass membrane protein</topology>
    </subcellularLocation>
</comment>
<keyword evidence="5 11" id="KW-1133">Transmembrane helix</keyword>